<dbReference type="SMART" id="SM00331">
    <property type="entry name" value="PP2C_SIG"/>
    <property type="match status" value="1"/>
</dbReference>
<dbReference type="InterPro" id="IPR036457">
    <property type="entry name" value="PPM-type-like_dom_sf"/>
</dbReference>
<dbReference type="SUPFAM" id="SSF81606">
    <property type="entry name" value="PP2C-like"/>
    <property type="match status" value="1"/>
</dbReference>
<keyword evidence="3" id="KW-1185">Reference proteome</keyword>
<dbReference type="AlphaFoldDB" id="A0A6P0CG72"/>
<dbReference type="EMBL" id="JAABNT010000012">
    <property type="protein sequence ID" value="NEK24076.1"/>
    <property type="molecule type" value="Genomic_DNA"/>
</dbReference>
<dbReference type="CDD" id="cd00143">
    <property type="entry name" value="PP2Cc"/>
    <property type="match status" value="1"/>
</dbReference>
<dbReference type="PROSITE" id="PS51746">
    <property type="entry name" value="PPM_2"/>
    <property type="match status" value="1"/>
</dbReference>
<evidence type="ECO:0000259" key="1">
    <source>
        <dbReference type="PROSITE" id="PS51746"/>
    </source>
</evidence>
<gene>
    <name evidence="2" type="ORF">GV827_16945</name>
</gene>
<dbReference type="Proteomes" id="UP000468591">
    <property type="component" value="Unassembled WGS sequence"/>
</dbReference>
<protein>
    <submittedName>
        <fullName evidence="2">SpoIIE family protein phosphatase</fullName>
    </submittedName>
</protein>
<dbReference type="Gene3D" id="3.60.40.10">
    <property type="entry name" value="PPM-type phosphatase domain"/>
    <property type="match status" value="1"/>
</dbReference>
<name>A0A6P0CG72_9RHOB</name>
<evidence type="ECO:0000313" key="2">
    <source>
        <dbReference type="EMBL" id="NEK24076.1"/>
    </source>
</evidence>
<organism evidence="2 3">
    <name type="scientific">Sulfitobacter sediminilitoris</name>
    <dbReference type="NCBI Taxonomy" id="2698830"/>
    <lineage>
        <taxon>Bacteria</taxon>
        <taxon>Pseudomonadati</taxon>
        <taxon>Pseudomonadota</taxon>
        <taxon>Alphaproteobacteria</taxon>
        <taxon>Rhodobacterales</taxon>
        <taxon>Roseobacteraceae</taxon>
        <taxon>Sulfitobacter</taxon>
    </lineage>
</organism>
<dbReference type="Pfam" id="PF13672">
    <property type="entry name" value="PP2C_2"/>
    <property type="match status" value="1"/>
</dbReference>
<dbReference type="SMART" id="SM00332">
    <property type="entry name" value="PP2Cc"/>
    <property type="match status" value="1"/>
</dbReference>
<evidence type="ECO:0000313" key="3">
    <source>
        <dbReference type="Proteomes" id="UP000468591"/>
    </source>
</evidence>
<accession>A0A6P0CG72</accession>
<dbReference type="RefSeq" id="WP_164355003.1">
    <property type="nucleotide sequence ID" value="NZ_JAABNT010000012.1"/>
</dbReference>
<proteinExistence type="predicted"/>
<reference evidence="2 3" key="1">
    <citation type="submission" date="2020-01" db="EMBL/GenBank/DDBJ databases">
        <title>Sulfitobacter sediminilitoris sp. nov., isolated from a tidal flat.</title>
        <authorList>
            <person name="Park S."/>
            <person name="Yoon J.-H."/>
        </authorList>
    </citation>
    <scope>NUCLEOTIDE SEQUENCE [LARGE SCALE GENOMIC DNA]</scope>
    <source>
        <strain evidence="2 3">JBTF-M27</strain>
    </source>
</reference>
<dbReference type="InterPro" id="IPR001932">
    <property type="entry name" value="PPM-type_phosphatase-like_dom"/>
</dbReference>
<feature type="domain" description="PPM-type phosphatase" evidence="1">
    <location>
        <begin position="6"/>
        <end position="237"/>
    </location>
</feature>
<comment type="caution">
    <text evidence="2">The sequence shown here is derived from an EMBL/GenBank/DDBJ whole genome shotgun (WGS) entry which is preliminary data.</text>
</comment>
<sequence length="238" mass="25761">MTLHTRYSVKTHVGHKRKVNEDAVLALPELNIWLVSDGMGGHAAGDYASSLIADMAAGIPIDLEPKDRLHALRDTIQEAHRLIRTEAQTRGIEVIGATVVGLILAEGHFAALWAGDSRLYRLRDGGIEMLTTDHSVVAALVEMGQMTWDEAENHPQSNAITRAVGVGDELELDKIRGQIAPGDRFLLCSDGLTKYATFDMLRRALSSQPIELICDHLIQIALAGGGADNITTAVVDIL</sequence>